<dbReference type="Pfam" id="PF02590">
    <property type="entry name" value="SPOUT_MTase"/>
    <property type="match status" value="1"/>
</dbReference>
<accession>A0A0F9D6T3</accession>
<evidence type="ECO:0000256" key="1">
    <source>
        <dbReference type="ARBA" id="ARBA00022603"/>
    </source>
</evidence>
<dbReference type="EMBL" id="LAZR01043145">
    <property type="protein sequence ID" value="KKL07788.1"/>
    <property type="molecule type" value="Genomic_DNA"/>
</dbReference>
<dbReference type="InterPro" id="IPR029026">
    <property type="entry name" value="tRNA_m1G_MTases_N"/>
</dbReference>
<evidence type="ECO:0000256" key="4">
    <source>
        <dbReference type="ARBA" id="ARBA00038303"/>
    </source>
</evidence>
<dbReference type="GO" id="GO:0032259">
    <property type="term" value="P:methylation"/>
    <property type="evidence" value="ECO:0007669"/>
    <property type="project" value="UniProtKB-KW"/>
</dbReference>
<gene>
    <name evidence="5" type="ORF">LCGC14_2582510</name>
</gene>
<reference evidence="5" key="1">
    <citation type="journal article" date="2015" name="Nature">
        <title>Complex archaea that bridge the gap between prokaryotes and eukaryotes.</title>
        <authorList>
            <person name="Spang A."/>
            <person name="Saw J.H."/>
            <person name="Jorgensen S.L."/>
            <person name="Zaremba-Niedzwiedzka K."/>
            <person name="Martijn J."/>
            <person name="Lind A.E."/>
            <person name="van Eijk R."/>
            <person name="Schleper C."/>
            <person name="Guy L."/>
            <person name="Ettema T.J."/>
        </authorList>
    </citation>
    <scope>NUCLEOTIDE SEQUENCE</scope>
</reference>
<proteinExistence type="inferred from homology"/>
<evidence type="ECO:0008006" key="6">
    <source>
        <dbReference type="Google" id="ProtNLM"/>
    </source>
</evidence>
<dbReference type="SUPFAM" id="SSF75217">
    <property type="entry name" value="alpha/beta knot"/>
    <property type="match status" value="1"/>
</dbReference>
<dbReference type="NCBIfam" id="NF000986">
    <property type="entry name" value="PRK00103.1-4"/>
    <property type="match status" value="1"/>
</dbReference>
<comment type="caution">
    <text evidence="5">The sequence shown here is derived from an EMBL/GenBank/DDBJ whole genome shotgun (WGS) entry which is preliminary data.</text>
</comment>
<dbReference type="InterPro" id="IPR003742">
    <property type="entry name" value="RlmH-like"/>
</dbReference>
<keyword evidence="2" id="KW-0808">Transferase</keyword>
<dbReference type="InterPro" id="IPR029028">
    <property type="entry name" value="Alpha/beta_knot_MTases"/>
</dbReference>
<evidence type="ECO:0000256" key="3">
    <source>
        <dbReference type="ARBA" id="ARBA00022691"/>
    </source>
</evidence>
<organism evidence="5">
    <name type="scientific">marine sediment metagenome</name>
    <dbReference type="NCBI Taxonomy" id="412755"/>
    <lineage>
        <taxon>unclassified sequences</taxon>
        <taxon>metagenomes</taxon>
        <taxon>ecological metagenomes</taxon>
    </lineage>
</organism>
<dbReference type="PANTHER" id="PTHR33603">
    <property type="entry name" value="METHYLTRANSFERASE"/>
    <property type="match status" value="1"/>
</dbReference>
<keyword evidence="1" id="KW-0489">Methyltransferase</keyword>
<keyword evidence="3" id="KW-0949">S-adenosyl-L-methionine</keyword>
<dbReference type="AlphaFoldDB" id="A0A0F9D6T3"/>
<evidence type="ECO:0000256" key="2">
    <source>
        <dbReference type="ARBA" id="ARBA00022679"/>
    </source>
</evidence>
<sequence length="156" mass="17823">MRLRLICVGQKMPDWVSKGYDDYARRMPPEMPLELVEIAMVHRGKNPDIPRLMQRESEAVLAATGPRDRVVALEVTGSSWSTEKLASQLESWQQDGRDVNFLVGGPDGLAEPCRQRADQQWSLSPLTLPHPLVRILLAEQLYRAWSITRNHPYHRA</sequence>
<comment type="similarity">
    <text evidence="4">Belongs to the RNA methyltransferase RlmH family.</text>
</comment>
<dbReference type="Gene3D" id="3.40.1280.10">
    <property type="match status" value="1"/>
</dbReference>
<dbReference type="GO" id="GO:0006364">
    <property type="term" value="P:rRNA processing"/>
    <property type="evidence" value="ECO:0007669"/>
    <property type="project" value="InterPro"/>
</dbReference>
<dbReference type="PANTHER" id="PTHR33603:SF1">
    <property type="entry name" value="RIBOSOMAL RNA LARGE SUBUNIT METHYLTRANSFERASE H"/>
    <property type="match status" value="1"/>
</dbReference>
<dbReference type="GO" id="GO:0008168">
    <property type="term" value="F:methyltransferase activity"/>
    <property type="evidence" value="ECO:0007669"/>
    <property type="project" value="UniProtKB-KW"/>
</dbReference>
<dbReference type="HAMAP" id="MF_00658">
    <property type="entry name" value="23SrRNA_methyltr_H"/>
    <property type="match status" value="1"/>
</dbReference>
<name>A0A0F9D6T3_9ZZZZ</name>
<evidence type="ECO:0000313" key="5">
    <source>
        <dbReference type="EMBL" id="KKL07788.1"/>
    </source>
</evidence>
<protein>
    <recommendedName>
        <fullName evidence="6">Ribosomal RNA large subunit methyltransferase H</fullName>
    </recommendedName>
</protein>
<dbReference type="CDD" id="cd18081">
    <property type="entry name" value="RlmH-like"/>
    <property type="match status" value="1"/>
</dbReference>
<dbReference type="NCBIfam" id="TIGR00246">
    <property type="entry name" value="tRNA_RlmH_YbeA"/>
    <property type="match status" value="1"/>
</dbReference>
<dbReference type="PIRSF" id="PIRSF004505">
    <property type="entry name" value="MT_bac"/>
    <property type="match status" value="1"/>
</dbReference>